<keyword evidence="14" id="KW-1208">Phospholipid metabolism</keyword>
<evidence type="ECO:0000256" key="7">
    <source>
        <dbReference type="ARBA" id="ARBA00022741"/>
    </source>
</evidence>
<proteinExistence type="inferred from homology"/>
<dbReference type="HOGENOM" id="CLU_803409_0_0_9"/>
<feature type="transmembrane region" description="Helical" evidence="19">
    <location>
        <begin position="12"/>
        <end position="31"/>
    </location>
</feature>
<dbReference type="PROSITE" id="PS01069">
    <property type="entry name" value="DAGK_PROKAR"/>
    <property type="match status" value="1"/>
</dbReference>
<keyword evidence="18" id="KW-0479">Metal-binding</keyword>
<evidence type="ECO:0000256" key="18">
    <source>
        <dbReference type="PIRSR" id="PIRSR600829-4"/>
    </source>
</evidence>
<comment type="similarity">
    <text evidence="2">Belongs to the bacterial diacylglycerol kinase family.</text>
</comment>
<comment type="cofactor">
    <cofactor evidence="18">
        <name>Mg(2+)</name>
        <dbReference type="ChEBI" id="CHEBI:18420"/>
    </cofactor>
    <text evidence="18">Mn(2+), Zn(2+), Cd(2+) and Co(2+) support activity to lesser extents.</text>
</comment>
<evidence type="ECO:0000256" key="11">
    <source>
        <dbReference type="ARBA" id="ARBA00023098"/>
    </source>
</evidence>
<evidence type="ECO:0000256" key="4">
    <source>
        <dbReference type="ARBA" id="ARBA00022516"/>
    </source>
</evidence>
<dbReference type="eggNOG" id="COG0671">
    <property type="taxonomic scope" value="Bacteria"/>
</dbReference>
<feature type="transmembrane region" description="Helical" evidence="19">
    <location>
        <begin position="318"/>
        <end position="344"/>
    </location>
</feature>
<evidence type="ECO:0000256" key="12">
    <source>
        <dbReference type="ARBA" id="ARBA00023136"/>
    </source>
</evidence>
<keyword evidence="22" id="KW-1185">Reference proteome</keyword>
<evidence type="ECO:0000256" key="10">
    <source>
        <dbReference type="ARBA" id="ARBA00022989"/>
    </source>
</evidence>
<evidence type="ECO:0000256" key="13">
    <source>
        <dbReference type="ARBA" id="ARBA00023209"/>
    </source>
</evidence>
<dbReference type="SMART" id="SM00014">
    <property type="entry name" value="acidPPc"/>
    <property type="match status" value="1"/>
</dbReference>
<feature type="transmembrane region" description="Helical" evidence="19">
    <location>
        <begin position="275"/>
        <end position="297"/>
    </location>
</feature>
<evidence type="ECO:0000256" key="5">
    <source>
        <dbReference type="ARBA" id="ARBA00022679"/>
    </source>
</evidence>
<feature type="transmembrane region" description="Helical" evidence="19">
    <location>
        <begin position="132"/>
        <end position="151"/>
    </location>
</feature>
<evidence type="ECO:0000256" key="3">
    <source>
        <dbReference type="ARBA" id="ARBA00022475"/>
    </source>
</evidence>
<feature type="binding site" evidence="17">
    <location>
        <position position="294"/>
    </location>
    <ligand>
        <name>ATP</name>
        <dbReference type="ChEBI" id="CHEBI:30616"/>
    </ligand>
</feature>
<keyword evidence="8" id="KW-0418">Kinase</keyword>
<dbReference type="eggNOG" id="COG0818">
    <property type="taxonomic scope" value="Bacteria"/>
</dbReference>
<keyword evidence="5" id="KW-0808">Transferase</keyword>
<comment type="subcellular location">
    <subcellularLocation>
        <location evidence="1">Cell membrane</location>
        <topology evidence="1">Multi-pass membrane protein</topology>
    </subcellularLocation>
</comment>
<evidence type="ECO:0000256" key="9">
    <source>
        <dbReference type="ARBA" id="ARBA00022840"/>
    </source>
</evidence>
<keyword evidence="7 17" id="KW-0547">Nucleotide-binding</keyword>
<feature type="transmembrane region" description="Helical" evidence="19">
    <location>
        <begin position="250"/>
        <end position="269"/>
    </location>
</feature>
<dbReference type="InterPro" id="IPR000829">
    <property type="entry name" value="DAGK"/>
</dbReference>
<evidence type="ECO:0000313" key="22">
    <source>
        <dbReference type="Proteomes" id="UP000004893"/>
    </source>
</evidence>
<sequence length="345" mass="37678">MAEDRTGGNTIHIWKLAVLIVGLAAFVLLLGDVTGSYRLEGVDIAVCTAVQSLRCPFLTGFFKVMTNMVHPVVLLIISMAMIHTLRQRQYLIALFVNLVLAVLLDLAAKGWIMRERPPQGQQMIAETGYSFPSGHAMLAASFYGFILFLIWQTKKSRTYKTAGTVICLTMIVLTALSRIYLGVHYATDVLGGFLAGMIYLIIYTSVARRYFAKGIPGRGQSEAEINPLLKSFQYAFAGIITGLKTERNMMIHYSALGLVVVFGITLKLSVTEWCICLILCALVISLELVNTAVEAVVDLVTKEHRRRARIAKDTAAGAVLIAAMTAAVIGGIIFGPKILALFALK</sequence>
<feature type="transmembrane region" description="Helical" evidence="19">
    <location>
        <begin position="163"/>
        <end position="183"/>
    </location>
</feature>
<evidence type="ECO:0000256" key="1">
    <source>
        <dbReference type="ARBA" id="ARBA00004651"/>
    </source>
</evidence>
<keyword evidence="18" id="KW-0460">Magnesium</keyword>
<keyword evidence="6 19" id="KW-0812">Transmembrane</keyword>
<dbReference type="GO" id="GO:0008654">
    <property type="term" value="P:phospholipid biosynthetic process"/>
    <property type="evidence" value="ECO:0007669"/>
    <property type="project" value="UniProtKB-KW"/>
</dbReference>
<gene>
    <name evidence="21" type="ORF">CLOHYLEM_05017</name>
</gene>
<dbReference type="GO" id="GO:0016301">
    <property type="term" value="F:kinase activity"/>
    <property type="evidence" value="ECO:0007669"/>
    <property type="project" value="UniProtKB-KW"/>
</dbReference>
<keyword evidence="3" id="KW-1003">Cell membrane</keyword>
<keyword evidence="9 17" id="KW-0067">ATP-binding</keyword>
<dbReference type="GO" id="GO:0046872">
    <property type="term" value="F:metal ion binding"/>
    <property type="evidence" value="ECO:0007669"/>
    <property type="project" value="UniProtKB-KW"/>
</dbReference>
<feature type="binding site" evidence="18">
    <location>
        <position position="294"/>
    </location>
    <ligand>
        <name>a divalent metal cation</name>
        <dbReference type="ChEBI" id="CHEBI:60240"/>
    </ligand>
</feature>
<dbReference type="GO" id="GO:0005886">
    <property type="term" value="C:plasma membrane"/>
    <property type="evidence" value="ECO:0007669"/>
    <property type="project" value="UniProtKB-SubCell"/>
</dbReference>
<evidence type="ECO:0000256" key="16">
    <source>
        <dbReference type="PIRSR" id="PIRSR600829-2"/>
    </source>
</evidence>
<keyword evidence="12 19" id="KW-0472">Membrane</keyword>
<evidence type="ECO:0000256" key="17">
    <source>
        <dbReference type="PIRSR" id="PIRSR600829-3"/>
    </source>
</evidence>
<reference evidence="21" key="1">
    <citation type="submission" date="2009-02" db="EMBL/GenBank/DDBJ databases">
        <authorList>
            <person name="Fulton L."/>
            <person name="Clifton S."/>
            <person name="Fulton B."/>
            <person name="Xu J."/>
            <person name="Minx P."/>
            <person name="Pepin K.H."/>
            <person name="Johnson M."/>
            <person name="Bhonagiri V."/>
            <person name="Nash W.E."/>
            <person name="Mardis E.R."/>
            <person name="Wilson R.K."/>
        </authorList>
    </citation>
    <scope>NUCLEOTIDE SEQUENCE [LARGE SCALE GENOMIC DNA]</scope>
    <source>
        <strain evidence="21">DSM 15053</strain>
    </source>
</reference>
<evidence type="ECO:0000256" key="15">
    <source>
        <dbReference type="PIRSR" id="PIRSR600829-1"/>
    </source>
</evidence>
<feature type="binding site" evidence="17">
    <location>
        <position position="234"/>
    </location>
    <ligand>
        <name>ATP</name>
        <dbReference type="ChEBI" id="CHEBI:30616"/>
    </ligand>
</feature>
<dbReference type="InterPro" id="IPR000326">
    <property type="entry name" value="PAP2/HPO"/>
</dbReference>
<evidence type="ECO:0000256" key="19">
    <source>
        <dbReference type="SAM" id="Phobius"/>
    </source>
</evidence>
<keyword evidence="4" id="KW-0444">Lipid biosynthesis</keyword>
<evidence type="ECO:0000256" key="8">
    <source>
        <dbReference type="ARBA" id="ARBA00022777"/>
    </source>
</evidence>
<organism evidence="21 22">
    <name type="scientific">[Clostridium] hylemonae DSM 15053</name>
    <dbReference type="NCBI Taxonomy" id="553973"/>
    <lineage>
        <taxon>Bacteria</taxon>
        <taxon>Bacillati</taxon>
        <taxon>Bacillota</taxon>
        <taxon>Clostridia</taxon>
        <taxon>Lachnospirales</taxon>
        <taxon>Lachnospiraceae</taxon>
    </lineage>
</organism>
<dbReference type="CDD" id="cd03392">
    <property type="entry name" value="PAP2_like_2"/>
    <property type="match status" value="1"/>
</dbReference>
<feature type="domain" description="Phosphatidic acid phosphatase type 2/haloperoxidase" evidence="20">
    <location>
        <begin position="90"/>
        <end position="204"/>
    </location>
</feature>
<keyword evidence="11" id="KW-0443">Lipid metabolism</keyword>
<dbReference type="AlphaFoldDB" id="C0BYX8"/>
<dbReference type="STRING" id="553973.CLOHYLEM_05017"/>
<dbReference type="CDD" id="cd14265">
    <property type="entry name" value="UDPK_IM_like"/>
    <property type="match status" value="1"/>
</dbReference>
<feature type="binding site" evidence="18">
    <location>
        <position position="246"/>
    </location>
    <ligand>
        <name>a divalent metal cation</name>
        <dbReference type="ChEBI" id="CHEBI:60240"/>
    </ligand>
</feature>
<dbReference type="Gene3D" id="1.10.287.3610">
    <property type="match status" value="1"/>
</dbReference>
<dbReference type="Pfam" id="PF01219">
    <property type="entry name" value="DAGK_prokar"/>
    <property type="match status" value="1"/>
</dbReference>
<feature type="binding site" evidence="17">
    <location>
        <position position="246"/>
    </location>
    <ligand>
        <name>ATP</name>
        <dbReference type="ChEBI" id="CHEBI:30616"/>
    </ligand>
</feature>
<feature type="binding site" evidence="16">
    <location>
        <position position="287"/>
    </location>
    <ligand>
        <name>substrate</name>
    </ligand>
</feature>
<dbReference type="EMBL" id="ABYI02000018">
    <property type="protein sequence ID" value="EEG75056.1"/>
    <property type="molecule type" value="Genomic_DNA"/>
</dbReference>
<dbReference type="InterPro" id="IPR036945">
    <property type="entry name" value="DAGK_sf"/>
</dbReference>
<dbReference type="Gene3D" id="1.20.144.10">
    <property type="entry name" value="Phosphatidic acid phosphatase type 2/haloperoxidase"/>
    <property type="match status" value="1"/>
</dbReference>
<dbReference type="SUPFAM" id="SSF48317">
    <property type="entry name" value="Acid phosphatase/Vanadium-dependent haloperoxidase"/>
    <property type="match status" value="1"/>
</dbReference>
<dbReference type="GO" id="GO:0005524">
    <property type="term" value="F:ATP binding"/>
    <property type="evidence" value="ECO:0007669"/>
    <property type="project" value="UniProtKB-KW"/>
</dbReference>
<reference evidence="21" key="2">
    <citation type="submission" date="2013-06" db="EMBL/GenBank/DDBJ databases">
        <title>Draft genome sequence of Clostridium hylemonae (DSM 15053).</title>
        <authorList>
            <person name="Sudarsanam P."/>
            <person name="Ley R."/>
            <person name="Guruge J."/>
            <person name="Turnbaugh P.J."/>
            <person name="Mahowald M."/>
            <person name="Liep D."/>
            <person name="Gordon J."/>
        </authorList>
    </citation>
    <scope>NUCLEOTIDE SEQUENCE</scope>
    <source>
        <strain evidence="21">DSM 15053</strain>
    </source>
</reference>
<feature type="transmembrane region" description="Helical" evidence="19">
    <location>
        <begin position="189"/>
        <end position="211"/>
    </location>
</feature>
<name>C0BYX8_9FIRM</name>
<dbReference type="PANTHER" id="PTHR34299">
    <property type="entry name" value="DIACYLGLYCEROL KINASE"/>
    <property type="match status" value="1"/>
</dbReference>
<keyword evidence="10 19" id="KW-1133">Transmembrane helix</keyword>
<evidence type="ECO:0000259" key="20">
    <source>
        <dbReference type="SMART" id="SM00014"/>
    </source>
</evidence>
<accession>C0BYX8</accession>
<evidence type="ECO:0000256" key="2">
    <source>
        <dbReference type="ARBA" id="ARBA00005967"/>
    </source>
</evidence>
<evidence type="ECO:0000256" key="6">
    <source>
        <dbReference type="ARBA" id="ARBA00022692"/>
    </source>
</evidence>
<evidence type="ECO:0000256" key="14">
    <source>
        <dbReference type="ARBA" id="ARBA00023264"/>
    </source>
</evidence>
<dbReference type="Proteomes" id="UP000004893">
    <property type="component" value="Unassembled WGS sequence"/>
</dbReference>
<dbReference type="PANTHER" id="PTHR34299:SF1">
    <property type="entry name" value="DIACYLGLYCEROL KINASE"/>
    <property type="match status" value="1"/>
</dbReference>
<dbReference type="InterPro" id="IPR036938">
    <property type="entry name" value="PAP2/HPO_sf"/>
</dbReference>
<feature type="binding site" evidence="17">
    <location>
        <begin position="312"/>
        <end position="313"/>
    </location>
    <ligand>
        <name>ATP</name>
        <dbReference type="ChEBI" id="CHEBI:30616"/>
    </ligand>
</feature>
<evidence type="ECO:0000313" key="21">
    <source>
        <dbReference type="EMBL" id="EEG75056.1"/>
    </source>
</evidence>
<comment type="caution">
    <text evidence="21">The sequence shown here is derived from an EMBL/GenBank/DDBJ whole genome shotgun (WGS) entry which is preliminary data.</text>
</comment>
<protein>
    <submittedName>
        <fullName evidence="21">PAP2 family protein</fullName>
    </submittedName>
</protein>
<dbReference type="InterPro" id="IPR033717">
    <property type="entry name" value="UDPK"/>
</dbReference>
<dbReference type="Pfam" id="PF01569">
    <property type="entry name" value="PAP2"/>
    <property type="match status" value="1"/>
</dbReference>
<keyword evidence="13" id="KW-0594">Phospholipid biosynthesis</keyword>
<feature type="transmembrane region" description="Helical" evidence="19">
    <location>
        <begin position="92"/>
        <end position="112"/>
    </location>
</feature>
<feature type="active site" description="Proton acceptor" evidence="15">
    <location>
        <position position="287"/>
    </location>
</feature>